<evidence type="ECO:0000256" key="1">
    <source>
        <dbReference type="SAM" id="MobiDB-lite"/>
    </source>
</evidence>
<protein>
    <submittedName>
        <fullName evidence="3">Uncharacterized protein KIAA2012-like</fullName>
    </submittedName>
</protein>
<feature type="region of interest" description="Disordered" evidence="1">
    <location>
        <begin position="298"/>
        <end position="330"/>
    </location>
</feature>
<gene>
    <name evidence="3" type="primary">LOC115475094</name>
</gene>
<proteinExistence type="predicted"/>
<feature type="region of interest" description="Disordered" evidence="1">
    <location>
        <begin position="152"/>
        <end position="176"/>
    </location>
</feature>
<dbReference type="RefSeq" id="XP_030066693.1">
    <property type="nucleotide sequence ID" value="XM_030210833.1"/>
</dbReference>
<dbReference type="PANTHER" id="PTHR21937">
    <property type="entry name" value="CCDC66 DOMAIN-CONTAINING PROTEIN"/>
    <property type="match status" value="1"/>
</dbReference>
<dbReference type="OrthoDB" id="6162046at2759"/>
<dbReference type="PANTHER" id="PTHR21937:SF5">
    <property type="entry name" value="GENE 973-RELATED"/>
    <property type="match status" value="1"/>
</dbReference>
<dbReference type="InterPro" id="IPR031440">
    <property type="entry name" value="DUF4670"/>
</dbReference>
<accession>A0A6P7YNT9</accession>
<keyword evidence="2" id="KW-1185">Reference proteome</keyword>
<name>A0A6P7YNT9_9AMPH</name>
<dbReference type="GeneID" id="115475094"/>
<feature type="compositionally biased region" description="Basic and acidic residues" evidence="1">
    <location>
        <begin position="152"/>
        <end position="166"/>
    </location>
</feature>
<dbReference type="Proteomes" id="UP000515156">
    <property type="component" value="Chromosome 7"/>
</dbReference>
<organism evidence="2 3">
    <name type="scientific">Microcaecilia unicolor</name>
    <dbReference type="NCBI Taxonomy" id="1415580"/>
    <lineage>
        <taxon>Eukaryota</taxon>
        <taxon>Metazoa</taxon>
        <taxon>Chordata</taxon>
        <taxon>Craniata</taxon>
        <taxon>Vertebrata</taxon>
        <taxon>Euteleostomi</taxon>
        <taxon>Amphibia</taxon>
        <taxon>Gymnophiona</taxon>
        <taxon>Siphonopidae</taxon>
        <taxon>Microcaecilia</taxon>
    </lineage>
</organism>
<evidence type="ECO:0000313" key="3">
    <source>
        <dbReference type="RefSeq" id="XP_030066693.1"/>
    </source>
</evidence>
<evidence type="ECO:0000313" key="2">
    <source>
        <dbReference type="Proteomes" id="UP000515156"/>
    </source>
</evidence>
<reference evidence="3" key="1">
    <citation type="submission" date="2025-08" db="UniProtKB">
        <authorList>
            <consortium name="RefSeq"/>
        </authorList>
    </citation>
    <scope>IDENTIFICATION</scope>
</reference>
<dbReference type="InParanoid" id="A0A6P7YNT9"/>
<sequence>MSCLSQTWDPSTVNKLQRAGCIQDSVLPQHNPPNVTDHSQRVQDLSAAPPRYRLLPVFASLPHPSCPEPTQWHTSGWCGPLQEKHKNKDLERSWEENSRLRKHEAPQLTRVSVQKLDLNLISQPKKEPTWKVNEAFTGVSEDRWMEFHQGEEELGKGKQEHSEQRHKTASSFGNDNTDASQLQNYKSHFTFYGGPFPGRKQPHKVKQGRMKHQQDRDDQPLEIPSEGGLFPSITSTLGPEHGTVKEAKTQEVQNMMKLPSISKESPQPQLVSKCQFRTREMPKELLILPLLIRFPEHKHARGDDKGSGVAGPPQDGHGSDIMKSENPQPSLHGPLSIEVPQEEFRKLQVDFDWNHSTYPGGDLATQSVPPVLGLLPPINRKMRARHQNSKRYFKTANDNTTSTIPTEIIRGALPEELREYCKSSSIGSLIMGPDGKILCLSFLGSAQDTGIPVQFDFMPDEGCLLLGSEASDKEEKPDFLQQNLYKLGVIFGDRVRTLVPRLKVKQHHSSQAPNTLDRYFGPLTHSQVRLQVNWNWECGVCGPLTYPVVVKSKTVLCGLDEI</sequence>
<dbReference type="KEGG" id="muo:115475094"/>
<dbReference type="AlphaFoldDB" id="A0A6P7YNT9"/>